<proteinExistence type="predicted"/>
<sequence>MGSNFPYHFHEINSGRYLPGRDSERSDFPGINSERSDFPGINSGRYGFPGRNSERNDFPGINTGRYDFPVEHDNPLDILNPLRPIQRVFNDLAEKQKREEQKRERDRMMMIKKKVAVFFDELSNIIKDISKAIYVVISSFRDSKIKIINKGGGGGGGGGNVFCQLLDNIRNVLDDMINHLEKYPSDFTSFKRLGYQLRNYTSELLRHVEDAKSQQEEILKNQKNGITLTIASVLGLTGIAVKEIDKAIVSAKAVKQGVVTALKTLFESHTVGCIIVLAGTIAIGFAMYKLQKHINAHEKLVEALKRLAATLKTMDEQIPNEKEEEKYKIMTSNEGNKEKEVALIKQLKEYKVSIGELKDLISS</sequence>
<dbReference type="VEuPathDB" id="FungiDB:FUN_017721"/>
<keyword evidence="1" id="KW-0175">Coiled coil</keyword>
<dbReference type="Proteomes" id="UP000232688">
    <property type="component" value="Unassembled WGS sequence"/>
</dbReference>
<feature type="region of interest" description="Disordered" evidence="2">
    <location>
        <begin position="30"/>
        <end position="56"/>
    </location>
</feature>
<reference evidence="3 4" key="1">
    <citation type="submission" date="2017-10" db="EMBL/GenBank/DDBJ databases">
        <title>Extensive intraspecific genome diversity in a model arbuscular mycorrhizal fungus.</title>
        <authorList>
            <person name="Chen E.C.H."/>
            <person name="Morin E."/>
            <person name="Baudet D."/>
            <person name="Noel J."/>
            <person name="Ndikumana S."/>
            <person name="Charron P."/>
            <person name="St-Onge C."/>
            <person name="Giorgi J."/>
            <person name="Grigoriev I.V."/>
            <person name="Roux C."/>
            <person name="Martin F.M."/>
            <person name="Corradi N."/>
        </authorList>
    </citation>
    <scope>NUCLEOTIDE SEQUENCE [LARGE SCALE GENOMIC DNA]</scope>
    <source>
        <strain evidence="3 4">A1</strain>
    </source>
</reference>
<gene>
    <name evidence="3" type="ORF">RhiirA1_529937</name>
</gene>
<organism evidence="3 4">
    <name type="scientific">Rhizophagus irregularis</name>
    <dbReference type="NCBI Taxonomy" id="588596"/>
    <lineage>
        <taxon>Eukaryota</taxon>
        <taxon>Fungi</taxon>
        <taxon>Fungi incertae sedis</taxon>
        <taxon>Mucoromycota</taxon>
        <taxon>Glomeromycotina</taxon>
        <taxon>Glomeromycetes</taxon>
        <taxon>Glomerales</taxon>
        <taxon>Glomeraceae</taxon>
        <taxon>Rhizophagus</taxon>
    </lineage>
</organism>
<dbReference type="VEuPathDB" id="FungiDB:RhiirA1_529937"/>
<evidence type="ECO:0000256" key="1">
    <source>
        <dbReference type="SAM" id="Coils"/>
    </source>
</evidence>
<evidence type="ECO:0000256" key="2">
    <source>
        <dbReference type="SAM" id="MobiDB-lite"/>
    </source>
</evidence>
<name>A0A2N0SEP4_9GLOM</name>
<accession>A0A2N0SEP4</accession>
<comment type="caution">
    <text evidence="3">The sequence shown here is derived from an EMBL/GenBank/DDBJ whole genome shotgun (WGS) entry which is preliminary data.</text>
</comment>
<reference evidence="3 4" key="2">
    <citation type="submission" date="2017-10" db="EMBL/GenBank/DDBJ databases">
        <title>Genome analyses suggest a sexual origin of heterokaryosis in a supposedly ancient asexual fungus.</title>
        <authorList>
            <person name="Corradi N."/>
            <person name="Sedzielewska K."/>
            <person name="Noel J."/>
            <person name="Charron P."/>
            <person name="Farinelli L."/>
            <person name="Marton T."/>
            <person name="Kruger M."/>
            <person name="Pelin A."/>
            <person name="Brachmann A."/>
            <person name="Corradi N."/>
        </authorList>
    </citation>
    <scope>NUCLEOTIDE SEQUENCE [LARGE SCALE GENOMIC DNA]</scope>
    <source>
        <strain evidence="3 4">A1</strain>
    </source>
</reference>
<evidence type="ECO:0000313" key="4">
    <source>
        <dbReference type="Proteomes" id="UP000232688"/>
    </source>
</evidence>
<protein>
    <submittedName>
        <fullName evidence="3">Uncharacterized protein</fullName>
    </submittedName>
</protein>
<dbReference type="AlphaFoldDB" id="A0A2N0SEP4"/>
<evidence type="ECO:0000313" key="3">
    <source>
        <dbReference type="EMBL" id="PKC74022.1"/>
    </source>
</evidence>
<feature type="coiled-coil region" evidence="1">
    <location>
        <begin position="294"/>
        <end position="324"/>
    </location>
</feature>
<dbReference type="EMBL" id="LLXH01000066">
    <property type="protein sequence ID" value="PKC74022.1"/>
    <property type="molecule type" value="Genomic_DNA"/>
</dbReference>